<dbReference type="Proteomes" id="UP000094285">
    <property type="component" value="Unassembled WGS sequence"/>
</dbReference>
<feature type="domain" description="THIF-type NAD/FAD binding fold" evidence="9">
    <location>
        <begin position="15"/>
        <end position="342"/>
    </location>
</feature>
<accession>A0A1E4SNG7</accession>
<evidence type="ECO:0000256" key="2">
    <source>
        <dbReference type="ARBA" id="ARBA00004496"/>
    </source>
</evidence>
<protein>
    <recommendedName>
        <fullName evidence="8">Ubiquitin-like 1-activating enzyme E1A</fullName>
    </recommendedName>
</protein>
<evidence type="ECO:0000256" key="5">
    <source>
        <dbReference type="ARBA" id="ARBA00022490"/>
    </source>
</evidence>
<reference evidence="11" key="1">
    <citation type="submission" date="2016-05" db="EMBL/GenBank/DDBJ databases">
        <title>Comparative genomics of biotechnologically important yeasts.</title>
        <authorList>
            <consortium name="DOE Joint Genome Institute"/>
            <person name="Riley R."/>
            <person name="Haridas S."/>
            <person name="Wolfe K.H."/>
            <person name="Lopes M.R."/>
            <person name="Hittinger C.T."/>
            <person name="Goker M."/>
            <person name="Salamov A."/>
            <person name="Wisecaver J."/>
            <person name="Long T.M."/>
            <person name="Aerts A.L."/>
            <person name="Barry K."/>
            <person name="Choi C."/>
            <person name="Clum A."/>
            <person name="Coughlan A.Y."/>
            <person name="Deshpande S."/>
            <person name="Douglass A.P."/>
            <person name="Hanson S.J."/>
            <person name="Klenk H.-P."/>
            <person name="Labutti K."/>
            <person name="Lapidus A."/>
            <person name="Lindquist E."/>
            <person name="Lipzen A."/>
            <person name="Meier-Kolthoff J.P."/>
            <person name="Ohm R.A."/>
            <person name="Otillar R.P."/>
            <person name="Pangilinan J."/>
            <person name="Peng Y."/>
            <person name="Rokas A."/>
            <person name="Rosa C.A."/>
            <person name="Scheuner C."/>
            <person name="Sibirny A.A."/>
            <person name="Slot J.C."/>
            <person name="Stielow J.B."/>
            <person name="Sun H."/>
            <person name="Kurtzman C.P."/>
            <person name="Blackwell M."/>
            <person name="Grigoriev I.V."/>
            <person name="Jeffries T.W."/>
        </authorList>
    </citation>
    <scope>NUCLEOTIDE SEQUENCE [LARGE SCALE GENOMIC DNA]</scope>
    <source>
        <strain evidence="11">NRRL Y-17324</strain>
    </source>
</reference>
<dbReference type="InterPro" id="IPR045886">
    <property type="entry name" value="ThiF/MoeB/HesA"/>
</dbReference>
<name>A0A1E4SNG7_9ASCO</name>
<dbReference type="EMBL" id="KV453910">
    <property type="protein sequence ID" value="ODV81069.1"/>
    <property type="molecule type" value="Genomic_DNA"/>
</dbReference>
<dbReference type="InterPro" id="IPR000594">
    <property type="entry name" value="ThiF_NAD_FAD-bd"/>
</dbReference>
<evidence type="ECO:0000256" key="1">
    <source>
        <dbReference type="ARBA" id="ARBA00004123"/>
    </source>
</evidence>
<dbReference type="CDD" id="cd01492">
    <property type="entry name" value="Aos1_SUMO"/>
    <property type="match status" value="1"/>
</dbReference>
<dbReference type="PANTHER" id="PTHR10953:SF162">
    <property type="entry name" value="SUMO-ACTIVATING ENZYME SUBUNIT 1"/>
    <property type="match status" value="1"/>
</dbReference>
<dbReference type="SUPFAM" id="SSF69572">
    <property type="entry name" value="Activating enzymes of the ubiquitin-like proteins"/>
    <property type="match status" value="1"/>
</dbReference>
<sequence>MSKDEALTADEIALYDRQIRLWGMATQLRLRSAKVLIVNVGGVGTEIVKNLVLGGLNSIELLDSSVVKEEDFAAQFFLPNDDSIIGQPKLPIIVEKIKELNNRVKLNINTTPLESIFEDPSYFKQFDLIIATELNRSQLFALNQHTRALSIPLYATGLHGLFGYIITDLIEHYSTPQKEAGNQLREPNTKINRSKTITKVDFDKGSNTETLTILDEFVPIPQIFKSKELPNQLNKRQLKRLSASFPLIFSLFEFEKPLNPEDVIDKELLRAKGIQLCEQYGIPTASITEEYLDMFSNQAFTEYSPVAAVLGGTLAQDVIQFLSKKESPINNVLILDSVKSEMPIYLL</sequence>
<keyword evidence="6" id="KW-0833">Ubl conjugation pathway</keyword>
<evidence type="ECO:0000313" key="11">
    <source>
        <dbReference type="Proteomes" id="UP000094285"/>
    </source>
</evidence>
<dbReference type="AlphaFoldDB" id="A0A1E4SNG7"/>
<dbReference type="GO" id="GO:0031510">
    <property type="term" value="C:SUMO activating enzyme complex"/>
    <property type="evidence" value="ECO:0007669"/>
    <property type="project" value="EnsemblFungi"/>
</dbReference>
<organism evidence="10 11">
    <name type="scientific">Suhomyces tanzawaensis NRRL Y-17324</name>
    <dbReference type="NCBI Taxonomy" id="984487"/>
    <lineage>
        <taxon>Eukaryota</taxon>
        <taxon>Fungi</taxon>
        <taxon>Dikarya</taxon>
        <taxon>Ascomycota</taxon>
        <taxon>Saccharomycotina</taxon>
        <taxon>Pichiomycetes</taxon>
        <taxon>Debaryomycetaceae</taxon>
        <taxon>Suhomyces</taxon>
    </lineage>
</organism>
<keyword evidence="5" id="KW-0963">Cytoplasm</keyword>
<dbReference type="GO" id="GO:0019948">
    <property type="term" value="F:SUMO activating enzyme activity"/>
    <property type="evidence" value="ECO:0007669"/>
    <property type="project" value="EnsemblFungi"/>
</dbReference>
<dbReference type="Gene3D" id="3.40.50.720">
    <property type="entry name" value="NAD(P)-binding Rossmann-like Domain"/>
    <property type="match status" value="1"/>
</dbReference>
<evidence type="ECO:0000256" key="3">
    <source>
        <dbReference type="ARBA" id="ARBA00004718"/>
    </source>
</evidence>
<comment type="subcellular location">
    <subcellularLocation>
        <location evidence="2">Cytoplasm</location>
    </subcellularLocation>
    <subcellularLocation>
        <location evidence="1">Nucleus</location>
    </subcellularLocation>
</comment>
<evidence type="ECO:0000256" key="8">
    <source>
        <dbReference type="ARBA" id="ARBA00044354"/>
    </source>
</evidence>
<comment type="similarity">
    <text evidence="4">Belongs to the ubiquitin-activating E1 family.</text>
</comment>
<dbReference type="PRINTS" id="PR01849">
    <property type="entry name" value="UBIQUITINACT"/>
</dbReference>
<dbReference type="GO" id="GO:0007076">
    <property type="term" value="P:mitotic chromosome condensation"/>
    <property type="evidence" value="ECO:0007669"/>
    <property type="project" value="EnsemblFungi"/>
</dbReference>
<dbReference type="GO" id="GO:0016925">
    <property type="term" value="P:protein sumoylation"/>
    <property type="evidence" value="ECO:0007669"/>
    <property type="project" value="EnsemblFungi"/>
</dbReference>
<dbReference type="RefSeq" id="XP_020066191.1">
    <property type="nucleotide sequence ID" value="XM_020206595.1"/>
</dbReference>
<keyword evidence="11" id="KW-1185">Reference proteome</keyword>
<dbReference type="STRING" id="984487.A0A1E4SNG7"/>
<dbReference type="PANTHER" id="PTHR10953">
    <property type="entry name" value="UBIQUITIN-ACTIVATING ENZYME E1"/>
    <property type="match status" value="1"/>
</dbReference>
<evidence type="ECO:0000256" key="4">
    <source>
        <dbReference type="ARBA" id="ARBA00005673"/>
    </source>
</evidence>
<dbReference type="GO" id="GO:0005829">
    <property type="term" value="C:cytosol"/>
    <property type="evidence" value="ECO:0007669"/>
    <property type="project" value="EnsemblFungi"/>
</dbReference>
<dbReference type="InterPro" id="IPR035985">
    <property type="entry name" value="Ubiquitin-activating_enz"/>
</dbReference>
<dbReference type="GeneID" id="30980732"/>
<evidence type="ECO:0000256" key="7">
    <source>
        <dbReference type="ARBA" id="ARBA00023242"/>
    </source>
</evidence>
<gene>
    <name evidence="10" type="ORF">CANTADRAFT_20613</name>
</gene>
<dbReference type="InterPro" id="IPR000011">
    <property type="entry name" value="UBQ/SUMO-activ_enz_E1-like"/>
</dbReference>
<keyword evidence="7" id="KW-0539">Nucleus</keyword>
<comment type="pathway">
    <text evidence="3">Protein modification; protein sumoylation.</text>
</comment>
<proteinExistence type="inferred from homology"/>
<evidence type="ECO:0000256" key="6">
    <source>
        <dbReference type="ARBA" id="ARBA00022786"/>
    </source>
</evidence>
<dbReference type="OrthoDB" id="1708823at2759"/>
<evidence type="ECO:0000313" key="10">
    <source>
        <dbReference type="EMBL" id="ODV81069.1"/>
    </source>
</evidence>
<evidence type="ECO:0000259" key="9">
    <source>
        <dbReference type="Pfam" id="PF00899"/>
    </source>
</evidence>
<dbReference type="Pfam" id="PF00899">
    <property type="entry name" value="ThiF"/>
    <property type="match status" value="1"/>
</dbReference>